<proteinExistence type="inferred from homology"/>
<dbReference type="Proteomes" id="UP000053675">
    <property type="component" value="Unassembled WGS sequence"/>
</dbReference>
<keyword evidence="3" id="KW-0378">Hydrolase</keyword>
<evidence type="ECO:0000256" key="6">
    <source>
        <dbReference type="ARBA" id="ARBA00023316"/>
    </source>
</evidence>
<dbReference type="InterPro" id="IPR001967">
    <property type="entry name" value="Peptidase_S11_N"/>
</dbReference>
<dbReference type="GO" id="GO:0006508">
    <property type="term" value="P:proteolysis"/>
    <property type="evidence" value="ECO:0007669"/>
    <property type="project" value="InterPro"/>
</dbReference>
<dbReference type="PRINTS" id="PR00725">
    <property type="entry name" value="DADACBPTASE1"/>
</dbReference>
<evidence type="ECO:0000256" key="2">
    <source>
        <dbReference type="ARBA" id="ARBA00022729"/>
    </source>
</evidence>
<feature type="binding site" evidence="8">
    <location>
        <position position="217"/>
    </location>
    <ligand>
        <name>substrate</name>
    </ligand>
</feature>
<reference evidence="13 14" key="1">
    <citation type="submission" date="2014-05" db="EMBL/GenBank/DDBJ databases">
        <title>Draft Genome Sequence of Nitratireductor basaltis Strain UMTGB225, A Marine Bacterium Isolated from Green Barrel Tunicate.</title>
        <authorList>
            <person name="Gan H.Y."/>
        </authorList>
    </citation>
    <scope>NUCLEOTIDE SEQUENCE [LARGE SCALE GENOMIC DNA]</scope>
    <source>
        <strain evidence="13 14">UMTGB225</strain>
    </source>
</reference>
<evidence type="ECO:0000256" key="1">
    <source>
        <dbReference type="ARBA" id="ARBA00007164"/>
    </source>
</evidence>
<evidence type="ECO:0000256" key="10">
    <source>
        <dbReference type="SAM" id="MobiDB-lite"/>
    </source>
</evidence>
<feature type="active site" description="Acyl-ester intermediate" evidence="7">
    <location>
        <position position="55"/>
    </location>
</feature>
<keyword evidence="13" id="KW-0645">Protease</keyword>
<dbReference type="eggNOG" id="COG1686">
    <property type="taxonomic scope" value="Bacteria"/>
</dbReference>
<evidence type="ECO:0000256" key="5">
    <source>
        <dbReference type="ARBA" id="ARBA00022984"/>
    </source>
</evidence>
<dbReference type="EMBL" id="JMQM01000002">
    <property type="protein sequence ID" value="KFB08934.1"/>
    <property type="molecule type" value="Genomic_DNA"/>
</dbReference>
<feature type="compositionally biased region" description="Low complexity" evidence="10">
    <location>
        <begin position="364"/>
        <end position="373"/>
    </location>
</feature>
<evidence type="ECO:0000256" key="4">
    <source>
        <dbReference type="ARBA" id="ARBA00022960"/>
    </source>
</evidence>
<dbReference type="PATRIC" id="fig|472175.3.peg.3186"/>
<feature type="active site" description="Proton acceptor" evidence="7">
    <location>
        <position position="58"/>
    </location>
</feature>
<dbReference type="Gene3D" id="3.40.710.10">
    <property type="entry name" value="DD-peptidase/beta-lactamase superfamily"/>
    <property type="match status" value="1"/>
</dbReference>
<gene>
    <name evidence="13" type="ORF">EL18_03189</name>
</gene>
<evidence type="ECO:0000256" key="9">
    <source>
        <dbReference type="RuleBase" id="RU004016"/>
    </source>
</evidence>
<evidence type="ECO:0000256" key="3">
    <source>
        <dbReference type="ARBA" id="ARBA00022801"/>
    </source>
</evidence>
<dbReference type="AlphaFoldDB" id="A0A084U7J8"/>
<evidence type="ECO:0000256" key="8">
    <source>
        <dbReference type="PIRSR" id="PIRSR618044-2"/>
    </source>
</evidence>
<evidence type="ECO:0000256" key="11">
    <source>
        <dbReference type="SAM" id="SignalP"/>
    </source>
</evidence>
<evidence type="ECO:0000259" key="12">
    <source>
        <dbReference type="Pfam" id="PF00768"/>
    </source>
</evidence>
<name>A0A084U7J8_9HYPH</name>
<feature type="active site" evidence="7">
    <location>
        <position position="115"/>
    </location>
</feature>
<dbReference type="STRING" id="472175.EL18_03189"/>
<keyword evidence="5" id="KW-0573">Peptidoglycan synthesis</keyword>
<dbReference type="GO" id="GO:0009252">
    <property type="term" value="P:peptidoglycan biosynthetic process"/>
    <property type="evidence" value="ECO:0007669"/>
    <property type="project" value="UniProtKB-KW"/>
</dbReference>
<feature type="compositionally biased region" description="Pro residues" evidence="10">
    <location>
        <begin position="351"/>
        <end position="363"/>
    </location>
</feature>
<dbReference type="PANTHER" id="PTHR21581">
    <property type="entry name" value="D-ALANYL-D-ALANINE CARBOXYPEPTIDASE"/>
    <property type="match status" value="1"/>
</dbReference>
<dbReference type="GO" id="GO:0008360">
    <property type="term" value="P:regulation of cell shape"/>
    <property type="evidence" value="ECO:0007669"/>
    <property type="project" value="UniProtKB-KW"/>
</dbReference>
<evidence type="ECO:0000313" key="13">
    <source>
        <dbReference type="EMBL" id="KFB08934.1"/>
    </source>
</evidence>
<keyword evidence="6" id="KW-0961">Cell wall biogenesis/degradation</keyword>
<keyword evidence="14" id="KW-1185">Reference proteome</keyword>
<dbReference type="InterPro" id="IPR012338">
    <property type="entry name" value="Beta-lactam/transpept-like"/>
</dbReference>
<dbReference type="GO" id="GO:0071555">
    <property type="term" value="P:cell wall organization"/>
    <property type="evidence" value="ECO:0007669"/>
    <property type="project" value="UniProtKB-KW"/>
</dbReference>
<feature type="domain" description="Peptidase S11 D-alanyl-D-alanine carboxypeptidase A N-terminal" evidence="12">
    <location>
        <begin position="25"/>
        <end position="247"/>
    </location>
</feature>
<protein>
    <submittedName>
        <fullName evidence="13">Peptidase S11, D-alanyl-D-alanine carboxypeptidase 1</fullName>
    </submittedName>
</protein>
<dbReference type="GO" id="GO:0009002">
    <property type="term" value="F:serine-type D-Ala-D-Ala carboxypeptidase activity"/>
    <property type="evidence" value="ECO:0007669"/>
    <property type="project" value="InterPro"/>
</dbReference>
<dbReference type="Pfam" id="PF00768">
    <property type="entry name" value="Peptidase_S11"/>
    <property type="match status" value="1"/>
</dbReference>
<dbReference type="InterPro" id="IPR018044">
    <property type="entry name" value="Peptidase_S11"/>
</dbReference>
<evidence type="ECO:0000313" key="14">
    <source>
        <dbReference type="Proteomes" id="UP000053675"/>
    </source>
</evidence>
<feature type="chain" id="PRO_5001783112" evidence="11">
    <location>
        <begin position="26"/>
        <end position="373"/>
    </location>
</feature>
<dbReference type="OrthoDB" id="9795979at2"/>
<accession>A0A084U7J8</accession>
<keyword evidence="2 11" id="KW-0732">Signal</keyword>
<keyword evidence="13" id="KW-0121">Carboxypeptidase</keyword>
<keyword evidence="4" id="KW-0133">Cell shape</keyword>
<evidence type="ECO:0000256" key="7">
    <source>
        <dbReference type="PIRSR" id="PIRSR618044-1"/>
    </source>
</evidence>
<dbReference type="SUPFAM" id="SSF56601">
    <property type="entry name" value="beta-lactamase/transpeptidase-like"/>
    <property type="match status" value="1"/>
</dbReference>
<comment type="similarity">
    <text evidence="1 9">Belongs to the peptidase S11 family.</text>
</comment>
<feature type="region of interest" description="Disordered" evidence="10">
    <location>
        <begin position="335"/>
        <end position="373"/>
    </location>
</feature>
<dbReference type="RefSeq" id="WP_051914362.1">
    <property type="nucleotide sequence ID" value="NZ_JMQM01000002.1"/>
</dbReference>
<dbReference type="PANTHER" id="PTHR21581:SF6">
    <property type="entry name" value="TRAFFICKING PROTEIN PARTICLE COMPLEX SUBUNIT 12"/>
    <property type="match status" value="1"/>
</dbReference>
<feature type="signal peptide" evidence="11">
    <location>
        <begin position="1"/>
        <end position="25"/>
    </location>
</feature>
<sequence>MRFSRNIFAAIAATLLLVTAAPLGAAKAEPYVLMDIASGRILAEEDATKRWYPASLTKLMTAYTVLRAVEKGYIRMDSPVVISKSATREPPSKIGFPAGTVLTFEEALKIIMVKSANDISTSIAESLAGSTYGFAALMNEEAKRLGMTGSNFVNAHGLFATGQYTTARDMAILTRALRTEFARYDWLYRIDGLTVGEKRYPNYNYLLGRFPGADGMKTGYVCESGFNLIATATRNQRTLAAVVLGAPGQVERAALAATLLEKGFANETEQTAMPVAMYTQRPEDTEPTNLRPTVCSPEVVKTRIDRGDDENVLINASQFVSARASEPVFQEVRFGASGPASTAPKYADVPLPTPRPNYTPPAQPVAAEAAQGG</sequence>
<comment type="caution">
    <text evidence="13">The sequence shown here is derived from an EMBL/GenBank/DDBJ whole genome shotgun (WGS) entry which is preliminary data.</text>
</comment>
<organism evidence="13 14">
    <name type="scientific">Nitratireductor basaltis</name>
    <dbReference type="NCBI Taxonomy" id="472175"/>
    <lineage>
        <taxon>Bacteria</taxon>
        <taxon>Pseudomonadati</taxon>
        <taxon>Pseudomonadota</taxon>
        <taxon>Alphaproteobacteria</taxon>
        <taxon>Hyphomicrobiales</taxon>
        <taxon>Phyllobacteriaceae</taxon>
        <taxon>Nitratireductor</taxon>
    </lineage>
</organism>